<dbReference type="InterPro" id="IPR011990">
    <property type="entry name" value="TPR-like_helical_dom_sf"/>
</dbReference>
<dbReference type="OrthoDB" id="112232at2"/>
<accession>A0A511BNB9</accession>
<comment type="caution">
    <text evidence="1">The sequence shown here is derived from an EMBL/GenBank/DDBJ whole genome shotgun (WGS) entry which is preliminary data.</text>
</comment>
<dbReference type="PANTHER" id="PTHR43628">
    <property type="entry name" value="ACTIVATOR OF C KINASE PROTEIN 1-RELATED"/>
    <property type="match status" value="1"/>
</dbReference>
<evidence type="ECO:0000313" key="2">
    <source>
        <dbReference type="Proteomes" id="UP000321405"/>
    </source>
</evidence>
<evidence type="ECO:0000313" key="1">
    <source>
        <dbReference type="EMBL" id="GEL01154.1"/>
    </source>
</evidence>
<dbReference type="SUPFAM" id="SSF81901">
    <property type="entry name" value="HCP-like"/>
    <property type="match status" value="1"/>
</dbReference>
<dbReference type="Pfam" id="PF08238">
    <property type="entry name" value="Sel1"/>
    <property type="match status" value="3"/>
</dbReference>
<reference evidence="1 2" key="1">
    <citation type="submission" date="2019-07" db="EMBL/GenBank/DDBJ databases">
        <title>Whole genome shotgun sequence of Swaminathania salitolerans NBRC 104436.</title>
        <authorList>
            <person name="Hosoyama A."/>
            <person name="Uohara A."/>
            <person name="Ohji S."/>
            <person name="Ichikawa N."/>
        </authorList>
    </citation>
    <scope>NUCLEOTIDE SEQUENCE [LARGE SCALE GENOMIC DNA]</scope>
    <source>
        <strain evidence="1 2">NBRC 104436</strain>
    </source>
</reference>
<dbReference type="InterPro" id="IPR052945">
    <property type="entry name" value="Mitotic_Regulator"/>
</dbReference>
<organism evidence="1 2">
    <name type="scientific">Swaminathania salitolerans</name>
    <dbReference type="NCBI Taxonomy" id="182838"/>
    <lineage>
        <taxon>Bacteria</taxon>
        <taxon>Pseudomonadati</taxon>
        <taxon>Pseudomonadota</taxon>
        <taxon>Alphaproteobacteria</taxon>
        <taxon>Acetobacterales</taxon>
        <taxon>Acetobacteraceae</taxon>
        <taxon>Swaminathania</taxon>
    </lineage>
</organism>
<dbReference type="AlphaFoldDB" id="A0A511BNB9"/>
<name>A0A511BNB9_9PROT</name>
<dbReference type="Proteomes" id="UP000321405">
    <property type="component" value="Unassembled WGS sequence"/>
</dbReference>
<dbReference type="SMART" id="SM00671">
    <property type="entry name" value="SEL1"/>
    <property type="match status" value="3"/>
</dbReference>
<protein>
    <recommendedName>
        <fullName evidence="3">Sel1 repeat family protein</fullName>
    </recommendedName>
</protein>
<keyword evidence="2" id="KW-1185">Reference proteome</keyword>
<sequence>MLGRAYERGWGVKRNAAKAAKLFQRAAEAGDAWARFNLADLFYLGDGVDPDRARACALYAEAARGGILPALNMLGILHEEGYGSHAPDPVAARLFYRAAARQGDGNAKRNLMRLEASCADAREEAFGTCARAAV</sequence>
<dbReference type="EMBL" id="BJVC01000001">
    <property type="protein sequence ID" value="GEL01154.1"/>
    <property type="molecule type" value="Genomic_DNA"/>
</dbReference>
<proteinExistence type="predicted"/>
<dbReference type="InterPro" id="IPR006597">
    <property type="entry name" value="Sel1-like"/>
</dbReference>
<dbReference type="PANTHER" id="PTHR43628:SF1">
    <property type="entry name" value="CHITIN SYNTHASE REGULATORY FACTOR 2-RELATED"/>
    <property type="match status" value="1"/>
</dbReference>
<gene>
    <name evidence="1" type="ORF">SSA02_03170</name>
</gene>
<dbReference type="Gene3D" id="1.25.40.10">
    <property type="entry name" value="Tetratricopeptide repeat domain"/>
    <property type="match status" value="1"/>
</dbReference>
<evidence type="ECO:0008006" key="3">
    <source>
        <dbReference type="Google" id="ProtNLM"/>
    </source>
</evidence>